<feature type="signal peptide" evidence="1">
    <location>
        <begin position="1"/>
        <end position="15"/>
    </location>
</feature>
<evidence type="ECO:0000259" key="2">
    <source>
        <dbReference type="PROSITE" id="PS50948"/>
    </source>
</evidence>
<name>A0AAV1ZQK4_9ARAC</name>
<sequence length="466" mass="52553">MTNVVLPFLMSMLLGRTIDLTTYTISGTSVYDDADFEETKIGTINTTYNVIQGDVFPYRSFGIPADVVLRIKSNFLSASSGSMGLDGILKDTSWKYNSAVVSVATIYRTVNRHVKSDATLLEDWTDKVPQTQTHYAETFFYGGWSVVLFVFKCDIPSDVVKVKDLLTKHLGVTGQLSENTLGAWNKAVAEIRGDHAIRGAVNLHTQVYSSVPLPEVDSPESLLKSIEKLKEAVGSLGQPLFMNLHPLHDLDDKYPAVEENNEMQKELEKLDEMYDDVKVTLVSMRRWTQETLADFDDEEEEKISKLLDTLNECSKAFSAVGGDVSLFKVMDHRILDKAFQTYVKGLEKGISSYNLAFRRLKEEVDSNCEDTFLHKIRGLLRVYDEEVHEKGEVKGGLQECQRLCIEDENCRAIGYAKQISQLDLETGLYLRKEKLCWIYHRSTSTATVHTPGGFSGDMGVYDRKCY</sequence>
<gene>
    <name evidence="3" type="ORF">LARSCL_LOCUS7236</name>
</gene>
<keyword evidence="1" id="KW-0732">Signal</keyword>
<dbReference type="Pfam" id="PF00024">
    <property type="entry name" value="PAN_1"/>
    <property type="match status" value="1"/>
</dbReference>
<reference evidence="3 4" key="1">
    <citation type="submission" date="2024-04" db="EMBL/GenBank/DDBJ databases">
        <authorList>
            <person name="Rising A."/>
            <person name="Reimegard J."/>
            <person name="Sonavane S."/>
            <person name="Akerstrom W."/>
            <person name="Nylinder S."/>
            <person name="Hedman E."/>
            <person name="Kallberg Y."/>
        </authorList>
    </citation>
    <scope>NUCLEOTIDE SEQUENCE [LARGE SCALE GENOMIC DNA]</scope>
</reference>
<dbReference type="Proteomes" id="UP001497382">
    <property type="component" value="Unassembled WGS sequence"/>
</dbReference>
<dbReference type="PROSITE" id="PS50948">
    <property type="entry name" value="PAN"/>
    <property type="match status" value="1"/>
</dbReference>
<accession>A0AAV1ZQK4</accession>
<evidence type="ECO:0000313" key="3">
    <source>
        <dbReference type="EMBL" id="CAL1274036.1"/>
    </source>
</evidence>
<organism evidence="3 4">
    <name type="scientific">Larinioides sclopetarius</name>
    <dbReference type="NCBI Taxonomy" id="280406"/>
    <lineage>
        <taxon>Eukaryota</taxon>
        <taxon>Metazoa</taxon>
        <taxon>Ecdysozoa</taxon>
        <taxon>Arthropoda</taxon>
        <taxon>Chelicerata</taxon>
        <taxon>Arachnida</taxon>
        <taxon>Araneae</taxon>
        <taxon>Araneomorphae</taxon>
        <taxon>Entelegynae</taxon>
        <taxon>Araneoidea</taxon>
        <taxon>Araneidae</taxon>
        <taxon>Larinioides</taxon>
    </lineage>
</organism>
<protein>
    <recommendedName>
        <fullName evidence="2">Apple domain-containing protein</fullName>
    </recommendedName>
</protein>
<comment type="caution">
    <text evidence="3">The sequence shown here is derived from an EMBL/GenBank/DDBJ whole genome shotgun (WGS) entry which is preliminary data.</text>
</comment>
<dbReference type="EMBL" id="CAXIEN010000073">
    <property type="protein sequence ID" value="CAL1274036.1"/>
    <property type="molecule type" value="Genomic_DNA"/>
</dbReference>
<dbReference type="InterPro" id="IPR003609">
    <property type="entry name" value="Pan_app"/>
</dbReference>
<proteinExistence type="predicted"/>
<feature type="domain" description="Apple" evidence="2">
    <location>
        <begin position="368"/>
        <end position="465"/>
    </location>
</feature>
<feature type="chain" id="PRO_5043999152" description="Apple domain-containing protein" evidence="1">
    <location>
        <begin position="16"/>
        <end position="466"/>
    </location>
</feature>
<evidence type="ECO:0000313" key="4">
    <source>
        <dbReference type="Proteomes" id="UP001497382"/>
    </source>
</evidence>
<keyword evidence="4" id="KW-1185">Reference proteome</keyword>
<dbReference type="AlphaFoldDB" id="A0AAV1ZQK4"/>
<evidence type="ECO:0000256" key="1">
    <source>
        <dbReference type="SAM" id="SignalP"/>
    </source>
</evidence>